<dbReference type="Pfam" id="PF25390">
    <property type="entry name" value="WD40_RLD"/>
    <property type="match status" value="1"/>
</dbReference>
<dbReference type="InterPro" id="IPR028641">
    <property type="entry name" value="RCC2"/>
</dbReference>
<dbReference type="EMBL" id="GGYP01000939">
    <property type="protein sequence ID" value="MDE45710.1"/>
    <property type="molecule type" value="Transcribed_RNA"/>
</dbReference>
<feature type="repeat" description="RCC1" evidence="2">
    <location>
        <begin position="232"/>
        <end position="284"/>
    </location>
</feature>
<dbReference type="InterPro" id="IPR058923">
    <property type="entry name" value="RCC1-like_dom"/>
</dbReference>
<evidence type="ECO:0000256" key="1">
    <source>
        <dbReference type="ARBA" id="ARBA00022737"/>
    </source>
</evidence>
<dbReference type="PRINTS" id="PR00633">
    <property type="entry name" value="RCCNDNSATION"/>
</dbReference>
<name>A0A6G1S701_9ACAR</name>
<feature type="repeat" description="RCC1" evidence="2">
    <location>
        <begin position="285"/>
        <end position="338"/>
    </location>
</feature>
<accession>A0A6G1S701</accession>
<feature type="repeat" description="RCC1" evidence="2">
    <location>
        <begin position="517"/>
        <end position="571"/>
    </location>
</feature>
<dbReference type="AlphaFoldDB" id="A0A6G1S701"/>
<feature type="region of interest" description="Disordered" evidence="3">
    <location>
        <begin position="21"/>
        <end position="158"/>
    </location>
</feature>
<dbReference type="InterPro" id="IPR000408">
    <property type="entry name" value="Reg_chr_condens"/>
</dbReference>
<feature type="compositionally biased region" description="Polar residues" evidence="3">
    <location>
        <begin position="67"/>
        <end position="86"/>
    </location>
</feature>
<protein>
    <submittedName>
        <fullName evidence="5">Protein RCC2</fullName>
    </submittedName>
</protein>
<dbReference type="GO" id="GO:0016020">
    <property type="term" value="C:membrane"/>
    <property type="evidence" value="ECO:0007669"/>
    <property type="project" value="TreeGrafter"/>
</dbReference>
<proteinExistence type="predicted"/>
<dbReference type="Gene3D" id="2.130.10.30">
    <property type="entry name" value="Regulator of chromosome condensation 1/beta-lactamase-inhibitor protein II"/>
    <property type="match status" value="2"/>
</dbReference>
<gene>
    <name evidence="5" type="primary">rcc2_0</name>
    <name evidence="5" type="ORF">g.14073</name>
</gene>
<feature type="repeat" description="RCC1" evidence="2">
    <location>
        <begin position="415"/>
        <end position="471"/>
    </location>
</feature>
<dbReference type="PROSITE" id="PS00626">
    <property type="entry name" value="RCC1_2"/>
    <property type="match status" value="3"/>
</dbReference>
<feature type="compositionally biased region" description="Basic and acidic residues" evidence="3">
    <location>
        <begin position="117"/>
        <end position="155"/>
    </location>
</feature>
<evidence type="ECO:0000313" key="5">
    <source>
        <dbReference type="EMBL" id="MDE45710.1"/>
    </source>
</evidence>
<feature type="repeat" description="RCC1" evidence="2">
    <location>
        <begin position="339"/>
        <end position="414"/>
    </location>
</feature>
<dbReference type="SUPFAM" id="SSF50985">
    <property type="entry name" value="RCC1/BLIP-II"/>
    <property type="match status" value="1"/>
</dbReference>
<evidence type="ECO:0000259" key="4">
    <source>
        <dbReference type="Pfam" id="PF25390"/>
    </source>
</evidence>
<keyword evidence="1" id="KW-0677">Repeat</keyword>
<feature type="compositionally biased region" description="Basic and acidic residues" evidence="3">
    <location>
        <begin position="38"/>
        <end position="55"/>
    </location>
</feature>
<dbReference type="PANTHER" id="PTHR46207:SF1">
    <property type="entry name" value="PROTEIN RCC2"/>
    <property type="match status" value="1"/>
</dbReference>
<reference evidence="5" key="1">
    <citation type="submission" date="2018-10" db="EMBL/GenBank/DDBJ databases">
        <title>Transcriptome assembly of Aceria tosichella (Wheat curl mite) Type 2.</title>
        <authorList>
            <person name="Scully E.D."/>
            <person name="Geib S.M."/>
            <person name="Palmer N.A."/>
            <person name="Gupta A.K."/>
            <person name="Sarath G."/>
            <person name="Tatineni S."/>
        </authorList>
    </citation>
    <scope>NUCLEOTIDE SEQUENCE</scope>
    <source>
        <strain evidence="5">LincolnNE</strain>
    </source>
</reference>
<dbReference type="InterPro" id="IPR009091">
    <property type="entry name" value="RCC1/BLIP-II"/>
</dbReference>
<sequence>MAPQRKRGANDSEEVCKRIKEDIKDAKVVADQSNDTAEQQKEPATVKKSEDDNKPMESNNNNNNNNGAESLSNGSVKQDSGDTTAAEQKDEAPGSQVNGDAKKADAPVKSEVVSQPEPEKQTSSKESESKSDVNGSEKAKPAAEPKTEEKKKEDVPLEEATSGVLLICGGANWDMTGRKELPKAAKKPVEVDPAARNLWGPHKVVLDGKTLRVKGVFSGCNACHSVIVTADGETMTFGRNDKGQLGIGPDLTTKVTPVTVDALDGIDIVSAACGRSHTLFLSSDGIVYACGDNKMGQCGTNQQSVQQITTPQRIAFRENKKIVKIACGAEFSMIVDEDGRLYSFGHPENGQLGHNSEAKYFTSGNKYAFHCEYAPRRIVTFIEKSREGHVSPAEDVRIVDVACGTSHTLAVDTKHRCFSWGFAGYHRLGHSETKNELVPRSIRLFDVPPSTGRGCVRVFAGASFSMALDVNGLLYFWGQNKSSGEATMYPKNVQDLCGWRISHVACANRSIFVVAEDTCISWGPSPTYGELGYGDGKSKSSTTPNEVKTLEGTHIINVTCGFGHTLLIARDRAPEEAAHIEKNFKNWP</sequence>
<evidence type="ECO:0000256" key="2">
    <source>
        <dbReference type="PROSITE-ProRule" id="PRU00235"/>
    </source>
</evidence>
<dbReference type="GO" id="GO:0031267">
    <property type="term" value="F:small GTPase binding"/>
    <property type="evidence" value="ECO:0007669"/>
    <property type="project" value="TreeGrafter"/>
</dbReference>
<feature type="domain" description="RCC1-like" evidence="4">
    <location>
        <begin position="216"/>
        <end position="567"/>
    </location>
</feature>
<organism evidence="5">
    <name type="scientific">Aceria tosichella</name>
    <name type="common">wheat curl mite</name>
    <dbReference type="NCBI Taxonomy" id="561515"/>
    <lineage>
        <taxon>Eukaryota</taxon>
        <taxon>Metazoa</taxon>
        <taxon>Ecdysozoa</taxon>
        <taxon>Arthropoda</taxon>
        <taxon>Chelicerata</taxon>
        <taxon>Arachnida</taxon>
        <taxon>Acari</taxon>
        <taxon>Acariformes</taxon>
        <taxon>Trombidiformes</taxon>
        <taxon>Prostigmata</taxon>
        <taxon>Eupodina</taxon>
        <taxon>Eriophyoidea</taxon>
        <taxon>Eriophyidae</taxon>
        <taxon>Eriophyinae</taxon>
        <taxon>Aceriini</taxon>
        <taxon>Aceria</taxon>
    </lineage>
</organism>
<evidence type="ECO:0000256" key="3">
    <source>
        <dbReference type="SAM" id="MobiDB-lite"/>
    </source>
</evidence>
<dbReference type="PROSITE" id="PS50012">
    <property type="entry name" value="RCC1_3"/>
    <property type="match status" value="5"/>
</dbReference>
<dbReference type="PANTHER" id="PTHR46207">
    <property type="entry name" value="PROTEIN RCC2"/>
    <property type="match status" value="1"/>
</dbReference>